<organism evidence="2 3">
    <name type="scientific">Haloarcula rubra</name>
    <dbReference type="NCBI Taxonomy" id="2487747"/>
    <lineage>
        <taxon>Archaea</taxon>
        <taxon>Methanobacteriati</taxon>
        <taxon>Methanobacteriota</taxon>
        <taxon>Stenosarchaea group</taxon>
        <taxon>Halobacteria</taxon>
        <taxon>Halobacteriales</taxon>
        <taxon>Haloarculaceae</taxon>
        <taxon>Haloarcula</taxon>
    </lineage>
</organism>
<comment type="caution">
    <text evidence="2">The sequence shown here is derived from an EMBL/GenBank/DDBJ whole genome shotgun (WGS) entry which is preliminary data.</text>
</comment>
<evidence type="ECO:0000313" key="3">
    <source>
        <dbReference type="Proteomes" id="UP001430377"/>
    </source>
</evidence>
<dbReference type="EMBL" id="RKLR01000004">
    <property type="protein sequence ID" value="MBX0323842.1"/>
    <property type="molecule type" value="Genomic_DNA"/>
</dbReference>
<keyword evidence="3" id="KW-1185">Reference proteome</keyword>
<gene>
    <name evidence="2" type="ORF">EGH21_12455</name>
</gene>
<dbReference type="Proteomes" id="UP001430377">
    <property type="component" value="Unassembled WGS sequence"/>
</dbReference>
<evidence type="ECO:0008006" key="4">
    <source>
        <dbReference type="Google" id="ProtNLM"/>
    </source>
</evidence>
<sequence length="207" mass="22515">MRRRTVLAGLAGVFAGCNSVGTEASSSSVTTPAPVPSDAPVSTDRWRRFDEEICPRFDRRTDQTVCGHVQSAESALRLLPDRPVVHLADGDPVKPLRLTLRWTAEGALTVFANDWYVFERTADEWTNVATASPGGETVNLQHGDRHYWLLDTTTHDTAADVESVATSLSPGRHAFAVQTVSERSSVYTECLALFDVVAADGRGQTDV</sequence>
<evidence type="ECO:0000256" key="1">
    <source>
        <dbReference type="SAM" id="MobiDB-lite"/>
    </source>
</evidence>
<proteinExistence type="predicted"/>
<name>A0AAW4PU93_9EURY</name>
<feature type="region of interest" description="Disordered" evidence="1">
    <location>
        <begin position="23"/>
        <end position="42"/>
    </location>
</feature>
<evidence type="ECO:0000313" key="2">
    <source>
        <dbReference type="EMBL" id="MBX0323842.1"/>
    </source>
</evidence>
<protein>
    <recommendedName>
        <fullName evidence="4">Lipoprotein</fullName>
    </recommendedName>
</protein>
<dbReference type="RefSeq" id="WP_220618804.1">
    <property type="nucleotide sequence ID" value="NZ_RKLR01000004.1"/>
</dbReference>
<dbReference type="AlphaFoldDB" id="A0AAW4PU93"/>
<reference evidence="2 3" key="1">
    <citation type="submission" date="2021-06" db="EMBL/GenBank/DDBJ databases">
        <title>Halomicroarcula sp. a new haloarchaeum isolated from saline soil.</title>
        <authorList>
            <person name="Duran-Viseras A."/>
            <person name="Sanchez-Porro C."/>
            <person name="Ventosa A."/>
        </authorList>
    </citation>
    <scope>NUCLEOTIDE SEQUENCE [LARGE SCALE GENOMIC DNA]</scope>
    <source>
        <strain evidence="2 3">F13</strain>
    </source>
</reference>
<accession>A0AAW4PU93</accession>
<dbReference type="PROSITE" id="PS51257">
    <property type="entry name" value="PROKAR_LIPOPROTEIN"/>
    <property type="match status" value="1"/>
</dbReference>